<dbReference type="EMBL" id="AP014946">
    <property type="protein sequence ID" value="BAT57899.1"/>
    <property type="molecule type" value="Genomic_DNA"/>
</dbReference>
<protein>
    <submittedName>
        <fullName evidence="2">Fluoroacetate dehalogenase</fullName>
        <ecNumber evidence="2">3.8.1.3</ecNumber>
    </submittedName>
</protein>
<feature type="domain" description="AB hydrolase-1" evidence="1">
    <location>
        <begin position="32"/>
        <end position="286"/>
    </location>
</feature>
<dbReference type="Pfam" id="PF00561">
    <property type="entry name" value="Abhydrolase_1"/>
    <property type="match status" value="1"/>
</dbReference>
<dbReference type="KEGG" id="vgo:GJW-30_1_00409"/>
<dbReference type="Gene3D" id="3.40.50.1820">
    <property type="entry name" value="alpha/beta hydrolase"/>
    <property type="match status" value="1"/>
</dbReference>
<keyword evidence="3" id="KW-1185">Reference proteome</keyword>
<dbReference type="InterPro" id="IPR000639">
    <property type="entry name" value="Epox_hydrolase-like"/>
</dbReference>
<proteinExistence type="predicted"/>
<reference evidence="2 3" key="1">
    <citation type="submission" date="2015-08" db="EMBL/GenBank/DDBJ databases">
        <title>Investigation of the bacterial diversity of lava forest soil.</title>
        <authorList>
            <person name="Lee J.S."/>
        </authorList>
    </citation>
    <scope>NUCLEOTIDE SEQUENCE [LARGE SCALE GENOMIC DNA]</scope>
    <source>
        <strain evidence="2 3">GJW-30</strain>
    </source>
</reference>
<organism evidence="2 3">
    <name type="scientific">Variibacter gotjawalensis</name>
    <dbReference type="NCBI Taxonomy" id="1333996"/>
    <lineage>
        <taxon>Bacteria</taxon>
        <taxon>Pseudomonadati</taxon>
        <taxon>Pseudomonadota</taxon>
        <taxon>Alphaproteobacteria</taxon>
        <taxon>Hyphomicrobiales</taxon>
        <taxon>Nitrobacteraceae</taxon>
        <taxon>Variibacter</taxon>
    </lineage>
</organism>
<keyword evidence="2" id="KW-0378">Hydrolase</keyword>
<dbReference type="RefSeq" id="WP_096351041.1">
    <property type="nucleotide sequence ID" value="NZ_AP014946.1"/>
</dbReference>
<evidence type="ECO:0000259" key="1">
    <source>
        <dbReference type="Pfam" id="PF00561"/>
    </source>
</evidence>
<dbReference type="Proteomes" id="UP000236884">
    <property type="component" value="Chromosome"/>
</dbReference>
<sequence length="298" mass="33593">MPDLADLFPGYESHWIDTDAGRIFVRTGGKGPPLLLLHGHPQTNVMWHRVAPALAEKYSLILPDLPGYGWSAAPKAKPDHSPYDKRSMANAIIAVMEQLGHVRWKLAGHDRGGRVGYRMALDHPGRIEKLAVLDIVPTYNMWKDLDDNLAMKIWHWTFLAQPYPLPEKMVGGAPIDYWNLKSSKQSGTKDISCFDPRALAHYHTFFNDPTRIHALCEDYRAGQTRDLEFDSADRDAGNKITIPLFALWGDKGIPSEKTPLDVWRQWATNVSGHSLSCGHYLAEEKPEETQAALLKFFA</sequence>
<dbReference type="InterPro" id="IPR029058">
    <property type="entry name" value="AB_hydrolase_fold"/>
</dbReference>
<dbReference type="SUPFAM" id="SSF53474">
    <property type="entry name" value="alpha/beta-Hydrolases"/>
    <property type="match status" value="1"/>
</dbReference>
<dbReference type="GO" id="GO:0047372">
    <property type="term" value="F:monoacylglycerol lipase activity"/>
    <property type="evidence" value="ECO:0007669"/>
    <property type="project" value="TreeGrafter"/>
</dbReference>
<dbReference type="OrthoDB" id="9812774at2"/>
<dbReference type="GO" id="GO:0018785">
    <property type="term" value="F:haloacetate dehalogenase activity"/>
    <property type="evidence" value="ECO:0007669"/>
    <property type="project" value="UniProtKB-EC"/>
</dbReference>
<evidence type="ECO:0000313" key="3">
    <source>
        <dbReference type="Proteomes" id="UP000236884"/>
    </source>
</evidence>
<dbReference type="EC" id="3.8.1.3" evidence="2"/>
<name>A0A0S3PPM6_9BRAD</name>
<dbReference type="InterPro" id="IPR000073">
    <property type="entry name" value="AB_hydrolase_1"/>
</dbReference>
<evidence type="ECO:0000313" key="2">
    <source>
        <dbReference type="EMBL" id="BAT57899.1"/>
    </source>
</evidence>
<dbReference type="PANTHER" id="PTHR43798:SF33">
    <property type="entry name" value="HYDROLASE, PUTATIVE (AFU_ORTHOLOGUE AFUA_2G14860)-RELATED"/>
    <property type="match status" value="1"/>
</dbReference>
<dbReference type="PANTHER" id="PTHR43798">
    <property type="entry name" value="MONOACYLGLYCEROL LIPASE"/>
    <property type="match status" value="1"/>
</dbReference>
<dbReference type="PRINTS" id="PR00412">
    <property type="entry name" value="EPOXHYDRLASE"/>
</dbReference>
<dbReference type="InterPro" id="IPR050266">
    <property type="entry name" value="AB_hydrolase_sf"/>
</dbReference>
<dbReference type="GO" id="GO:0016020">
    <property type="term" value="C:membrane"/>
    <property type="evidence" value="ECO:0007669"/>
    <property type="project" value="TreeGrafter"/>
</dbReference>
<dbReference type="PRINTS" id="PR00111">
    <property type="entry name" value="ABHYDROLASE"/>
</dbReference>
<dbReference type="AlphaFoldDB" id="A0A0S3PPM6"/>
<dbReference type="GO" id="GO:0046464">
    <property type="term" value="P:acylglycerol catabolic process"/>
    <property type="evidence" value="ECO:0007669"/>
    <property type="project" value="TreeGrafter"/>
</dbReference>
<accession>A0A0S3PPM6</accession>
<gene>
    <name evidence="2" type="ORF">GJW-30_1_00409</name>
</gene>